<evidence type="ECO:0000313" key="2">
    <source>
        <dbReference type="Proteomes" id="UP000501939"/>
    </source>
</evidence>
<dbReference type="RefSeq" id="WP_166325239.1">
    <property type="nucleotide sequence ID" value="NZ_CP049916.1"/>
</dbReference>
<keyword evidence="2" id="KW-1185">Reference proteome</keyword>
<name>A0A6G8S5R6_9GAMM</name>
<dbReference type="EMBL" id="CP049916">
    <property type="protein sequence ID" value="QIO09313.1"/>
    <property type="molecule type" value="Genomic_DNA"/>
</dbReference>
<dbReference type="KEGG" id="alj:G8D99_09985"/>
<organism evidence="1 2">
    <name type="scientific">Acinetobacter lanii</name>
    <dbReference type="NCBI Taxonomy" id="2715163"/>
    <lineage>
        <taxon>Bacteria</taxon>
        <taxon>Pseudomonadati</taxon>
        <taxon>Pseudomonadota</taxon>
        <taxon>Gammaproteobacteria</taxon>
        <taxon>Moraxellales</taxon>
        <taxon>Moraxellaceae</taxon>
        <taxon>Acinetobacter</taxon>
    </lineage>
</organism>
<gene>
    <name evidence="1" type="ORF">G8D99_09985</name>
</gene>
<dbReference type="Proteomes" id="UP000501939">
    <property type="component" value="Chromosome"/>
</dbReference>
<protein>
    <submittedName>
        <fullName evidence="1">Uncharacterized protein</fullName>
    </submittedName>
</protein>
<reference evidence="1 2" key="1">
    <citation type="submission" date="2020-03" db="EMBL/GenBank/DDBJ databases">
        <authorList>
            <person name="Zhu W."/>
        </authorList>
    </citation>
    <scope>NUCLEOTIDE SEQUENCE [LARGE SCALE GENOMIC DNA]</scope>
    <source>
        <strain evidence="1 2">185</strain>
    </source>
</reference>
<sequence length="149" mass="17490">MYTLTIAQIFSNLSFYQDHYLNILECPEQYYTQVEGAFIHVWPFKKQSLYLGDLLQLWFAEKWKVQPLLDFKIEEYLAAVDVQYFQNSNVYVYAIQGNALNGANKSHVWSLEDQRSHIVNLNLTLKSYCEFVACQRPRLVQSNYDAIAS</sequence>
<evidence type="ECO:0000313" key="1">
    <source>
        <dbReference type="EMBL" id="QIO09313.1"/>
    </source>
</evidence>
<proteinExistence type="predicted"/>
<dbReference type="AlphaFoldDB" id="A0A6G8S5R6"/>
<accession>A0A6G8S5R6</accession>